<dbReference type="Proteomes" id="UP000430670">
    <property type="component" value="Unassembled WGS sequence"/>
</dbReference>
<evidence type="ECO:0000313" key="3">
    <source>
        <dbReference type="Proteomes" id="UP000430670"/>
    </source>
</evidence>
<gene>
    <name evidence="2" type="ORF">GJ688_06455</name>
</gene>
<dbReference type="RefSeq" id="WP_155475725.1">
    <property type="nucleotide sequence ID" value="NZ_WNKU01000005.1"/>
</dbReference>
<feature type="transmembrane region" description="Helical" evidence="1">
    <location>
        <begin position="12"/>
        <end position="32"/>
    </location>
</feature>
<comment type="caution">
    <text evidence="2">The sequence shown here is derived from an EMBL/GenBank/DDBJ whole genome shotgun (WGS) entry which is preliminary data.</text>
</comment>
<proteinExistence type="predicted"/>
<name>A0A6I3SIF6_HELMO</name>
<evidence type="ECO:0000256" key="1">
    <source>
        <dbReference type="SAM" id="Phobius"/>
    </source>
</evidence>
<dbReference type="AlphaFoldDB" id="A0A6I3SIF6"/>
<feature type="transmembrane region" description="Helical" evidence="1">
    <location>
        <begin position="53"/>
        <end position="72"/>
    </location>
</feature>
<organism evidence="2 3">
    <name type="scientific">Heliobacterium mobile</name>
    <name type="common">Heliobacillus mobilis</name>
    <dbReference type="NCBI Taxonomy" id="28064"/>
    <lineage>
        <taxon>Bacteria</taxon>
        <taxon>Bacillati</taxon>
        <taxon>Bacillota</taxon>
        <taxon>Clostridia</taxon>
        <taxon>Eubacteriales</taxon>
        <taxon>Heliobacteriaceae</taxon>
        <taxon>Heliobacterium</taxon>
    </lineage>
</organism>
<keyword evidence="1" id="KW-0472">Membrane</keyword>
<protein>
    <submittedName>
        <fullName evidence="2">Uncharacterized protein</fullName>
    </submittedName>
</protein>
<keyword evidence="1" id="KW-1133">Transmembrane helix</keyword>
<keyword evidence="3" id="KW-1185">Reference proteome</keyword>
<keyword evidence="1" id="KW-0812">Transmembrane</keyword>
<accession>A0A6I3SIF6</accession>
<reference evidence="2 3" key="1">
    <citation type="submission" date="2019-11" db="EMBL/GenBank/DDBJ databases">
        <title>Whole-genome sequence of a the green, strictly anaerobic photosynthetic bacterium Heliobacillus mobilis DSM 6151.</title>
        <authorList>
            <person name="Kyndt J.A."/>
            <person name="Meyer T.E."/>
        </authorList>
    </citation>
    <scope>NUCLEOTIDE SEQUENCE [LARGE SCALE GENOMIC DNA]</scope>
    <source>
        <strain evidence="2 3">DSM 6151</strain>
    </source>
</reference>
<sequence length="74" mass="8279">MELTMSRDFRTLSGLLLTLVVLAAFLPGILSIGRRKSGRKKYKHSYSARMNQLISLALLIIIIAVLGNSQYARE</sequence>
<dbReference type="EMBL" id="WNKU01000005">
    <property type="protein sequence ID" value="MTV48620.1"/>
    <property type="molecule type" value="Genomic_DNA"/>
</dbReference>
<evidence type="ECO:0000313" key="2">
    <source>
        <dbReference type="EMBL" id="MTV48620.1"/>
    </source>
</evidence>